<name>A0ACB7SPD5_HYAAI</name>
<sequence length="112" mass="11975">MARDSEHATADPRYDERSARAVEVGGDDIALKARAQPRGACPGGADRTHLIQCGRGSRQQPPNPAVCVSQSLPGLAGRRSQGHGRQRRGLGSLPAIRDQRQLRETEEKGKGG</sequence>
<proteinExistence type="predicted"/>
<evidence type="ECO:0000313" key="2">
    <source>
        <dbReference type="Proteomes" id="UP000821845"/>
    </source>
</evidence>
<reference evidence="1" key="1">
    <citation type="submission" date="2020-05" db="EMBL/GenBank/DDBJ databases">
        <title>Large-scale comparative analyses of tick genomes elucidate their genetic diversity and vector capacities.</title>
        <authorList>
            <person name="Jia N."/>
            <person name="Wang J."/>
            <person name="Shi W."/>
            <person name="Du L."/>
            <person name="Sun Y."/>
            <person name="Zhan W."/>
            <person name="Jiang J."/>
            <person name="Wang Q."/>
            <person name="Zhang B."/>
            <person name="Ji P."/>
            <person name="Sakyi L.B."/>
            <person name="Cui X."/>
            <person name="Yuan T."/>
            <person name="Jiang B."/>
            <person name="Yang W."/>
            <person name="Lam T.T.-Y."/>
            <person name="Chang Q."/>
            <person name="Ding S."/>
            <person name="Wang X."/>
            <person name="Zhu J."/>
            <person name="Ruan X."/>
            <person name="Zhao L."/>
            <person name="Wei J."/>
            <person name="Que T."/>
            <person name="Du C."/>
            <person name="Cheng J."/>
            <person name="Dai P."/>
            <person name="Han X."/>
            <person name="Huang E."/>
            <person name="Gao Y."/>
            <person name="Liu J."/>
            <person name="Shao H."/>
            <person name="Ye R."/>
            <person name="Li L."/>
            <person name="Wei W."/>
            <person name="Wang X."/>
            <person name="Wang C."/>
            <person name="Yang T."/>
            <person name="Huo Q."/>
            <person name="Li W."/>
            <person name="Guo W."/>
            <person name="Chen H."/>
            <person name="Zhou L."/>
            <person name="Ni X."/>
            <person name="Tian J."/>
            <person name="Zhou Y."/>
            <person name="Sheng Y."/>
            <person name="Liu T."/>
            <person name="Pan Y."/>
            <person name="Xia L."/>
            <person name="Li J."/>
            <person name="Zhao F."/>
            <person name="Cao W."/>
        </authorList>
    </citation>
    <scope>NUCLEOTIDE SEQUENCE</scope>
    <source>
        <strain evidence="1">Hyas-2018</strain>
    </source>
</reference>
<organism evidence="1 2">
    <name type="scientific">Hyalomma asiaticum</name>
    <name type="common">Tick</name>
    <dbReference type="NCBI Taxonomy" id="266040"/>
    <lineage>
        <taxon>Eukaryota</taxon>
        <taxon>Metazoa</taxon>
        <taxon>Ecdysozoa</taxon>
        <taxon>Arthropoda</taxon>
        <taxon>Chelicerata</taxon>
        <taxon>Arachnida</taxon>
        <taxon>Acari</taxon>
        <taxon>Parasitiformes</taxon>
        <taxon>Ixodida</taxon>
        <taxon>Ixodoidea</taxon>
        <taxon>Ixodidae</taxon>
        <taxon>Hyalomminae</taxon>
        <taxon>Hyalomma</taxon>
    </lineage>
</organism>
<dbReference type="Proteomes" id="UP000821845">
    <property type="component" value="Chromosome 3"/>
</dbReference>
<dbReference type="EMBL" id="CM023483">
    <property type="protein sequence ID" value="KAH6936495.1"/>
    <property type="molecule type" value="Genomic_DNA"/>
</dbReference>
<accession>A0ACB7SPD5</accession>
<protein>
    <submittedName>
        <fullName evidence="1">Uncharacterized protein</fullName>
    </submittedName>
</protein>
<evidence type="ECO:0000313" key="1">
    <source>
        <dbReference type="EMBL" id="KAH6936495.1"/>
    </source>
</evidence>
<comment type="caution">
    <text evidence="1">The sequence shown here is derived from an EMBL/GenBank/DDBJ whole genome shotgun (WGS) entry which is preliminary data.</text>
</comment>
<keyword evidence="2" id="KW-1185">Reference proteome</keyword>
<gene>
    <name evidence="1" type="ORF">HPB50_018236</name>
</gene>